<protein>
    <submittedName>
        <fullName evidence="1">Rpn family recombination-promoting nuclease/putative transposase</fullName>
    </submittedName>
</protein>
<dbReference type="Pfam" id="PF12784">
    <property type="entry name" value="PDDEXK_2"/>
    <property type="match status" value="1"/>
</dbReference>
<accession>A0ABW4JMZ0</accession>
<name>A0ABW4JMZ0_9BACL</name>
<dbReference type="PANTHER" id="PTHR41317:SF1">
    <property type="entry name" value="PD-(D_E)XK NUCLEASE FAMILY TRANSPOSASE"/>
    <property type="match status" value="1"/>
</dbReference>
<evidence type="ECO:0000313" key="1">
    <source>
        <dbReference type="EMBL" id="MFD1677190.1"/>
    </source>
</evidence>
<dbReference type="EMBL" id="JBHUCX010000089">
    <property type="protein sequence ID" value="MFD1677190.1"/>
    <property type="molecule type" value="Genomic_DNA"/>
</dbReference>
<dbReference type="NCBIfam" id="TIGR01784">
    <property type="entry name" value="T_den_put_tspse"/>
    <property type="match status" value="1"/>
</dbReference>
<keyword evidence="2" id="KW-1185">Reference proteome</keyword>
<evidence type="ECO:0000313" key="2">
    <source>
        <dbReference type="Proteomes" id="UP001597079"/>
    </source>
</evidence>
<dbReference type="InterPro" id="IPR010106">
    <property type="entry name" value="RpnA"/>
</dbReference>
<dbReference type="PANTHER" id="PTHR41317">
    <property type="entry name" value="PD-(D_E)XK NUCLEASE FAMILY TRANSPOSASE"/>
    <property type="match status" value="1"/>
</dbReference>
<sequence>MDLKVDFAFKQMFGQPQNAELLIDLLNALFKRSKREHIVSVTFPNTELTAETFGDKEARLDVFAVTDAEERINIEIQLSNHRDMVKRSLYYWASLFRSQAKSGMKYLELNRTITVNILDFHYFDSTPVYHSTYHLLDEKTQMPMTDVMEIHFIELPKLRKSYLDNLAQAVQDPLERWLLLLDAADNEQIRTELEALAMKDPIMEKAMEAWEQISRDPDNWAAYLARHMAMMDKASWLADARAEGIEVGREEGKLEKSLEIARNFLLMNHDVSEVANATGLSVAQVEEIKRQLH</sequence>
<proteinExistence type="predicted"/>
<gene>
    <name evidence="1" type="ORF">ACFSB2_21180</name>
</gene>
<comment type="caution">
    <text evidence="1">The sequence shown here is derived from an EMBL/GenBank/DDBJ whole genome shotgun (WGS) entry which is preliminary data.</text>
</comment>
<reference evidence="2" key="1">
    <citation type="journal article" date="2019" name="Int. J. Syst. Evol. Microbiol.">
        <title>The Global Catalogue of Microorganisms (GCM) 10K type strain sequencing project: providing services to taxonomists for standard genome sequencing and annotation.</title>
        <authorList>
            <consortium name="The Broad Institute Genomics Platform"/>
            <consortium name="The Broad Institute Genome Sequencing Center for Infectious Disease"/>
            <person name="Wu L."/>
            <person name="Ma J."/>
        </authorList>
    </citation>
    <scope>NUCLEOTIDE SEQUENCE [LARGE SCALE GENOMIC DNA]</scope>
    <source>
        <strain evidence="2">CGMCC 1.12286</strain>
    </source>
</reference>
<dbReference type="RefSeq" id="WP_377945106.1">
    <property type="nucleotide sequence ID" value="NZ_JBHUCX010000089.1"/>
</dbReference>
<organism evidence="1 2">
    <name type="scientific">Alicyclobacillus fodiniaquatilis</name>
    <dbReference type="NCBI Taxonomy" id="1661150"/>
    <lineage>
        <taxon>Bacteria</taxon>
        <taxon>Bacillati</taxon>
        <taxon>Bacillota</taxon>
        <taxon>Bacilli</taxon>
        <taxon>Bacillales</taxon>
        <taxon>Alicyclobacillaceae</taxon>
        <taxon>Alicyclobacillus</taxon>
    </lineage>
</organism>
<dbReference type="Proteomes" id="UP001597079">
    <property type="component" value="Unassembled WGS sequence"/>
</dbReference>